<dbReference type="Gene3D" id="3.40.50.200">
    <property type="entry name" value="Peptidase S8/S53 domain"/>
    <property type="match status" value="1"/>
</dbReference>
<dbReference type="PANTHER" id="PTHR43806">
    <property type="entry name" value="PEPTIDASE S8"/>
    <property type="match status" value="1"/>
</dbReference>
<feature type="compositionally biased region" description="Low complexity" evidence="5">
    <location>
        <begin position="632"/>
        <end position="648"/>
    </location>
</feature>
<feature type="compositionally biased region" description="Basic and acidic residues" evidence="5">
    <location>
        <begin position="649"/>
        <end position="662"/>
    </location>
</feature>
<keyword evidence="2" id="KW-0645">Protease</keyword>
<dbReference type="SUPFAM" id="SSF48403">
    <property type="entry name" value="Ankyrin repeat"/>
    <property type="match status" value="1"/>
</dbReference>
<keyword evidence="3" id="KW-0720">Serine protease</keyword>
<feature type="region of interest" description="Disordered" evidence="5">
    <location>
        <begin position="624"/>
        <end position="670"/>
    </location>
</feature>
<comment type="similarity">
    <text evidence="1 4">Belongs to the peptidase S8 family.</text>
</comment>
<dbReference type="Gene3D" id="1.25.40.20">
    <property type="entry name" value="Ankyrin repeat-containing domain"/>
    <property type="match status" value="1"/>
</dbReference>
<dbReference type="InterPro" id="IPR000209">
    <property type="entry name" value="Peptidase_S8/S53_dom"/>
</dbReference>
<reference evidence="7 8" key="1">
    <citation type="journal article" date="2023" name="bioRxiv">
        <title>High-quality genome assemblies of four members of thePodospora anserinaspecies complex.</title>
        <authorList>
            <person name="Ament-Velasquez S.L."/>
            <person name="Vogan A.A."/>
            <person name="Wallerman O."/>
            <person name="Hartmann F."/>
            <person name="Gautier V."/>
            <person name="Silar P."/>
            <person name="Giraud T."/>
            <person name="Johannesson H."/>
        </authorList>
    </citation>
    <scope>NUCLEOTIDE SEQUENCE [LARGE SCALE GENOMIC DNA]</scope>
    <source>
        <strain evidence="7 8">CBS 415.72m</strain>
    </source>
</reference>
<proteinExistence type="inferred from homology"/>
<sequence length="1051" mass="118281">MAQFRLSRFDDSGDEEQPTFSTNTLQGSGGAIKQSTVLEAAKAVDFSKPDQSVAFEKKYREFLNTANNERTSTSGNILHKLADKSEDDWWQDKHEGEAGDGRSFLRWLLKNYEHMLKCEYKKDDSIPLHFALYHENHAFVKIALDGVEPEDSEIAPSSTLGQILQHRNRDDETCLYLAVKHNSEHVNRIIKLCARIGNEAGGVRRSNVFAQQSLADKSTALHHAVMLRQEETLAINFVTDPPLATIVNESMKADMRLELISLQVVNKSPVDEKRLEMVKLLMESEFIQNTASNVRAILARMNYSEDKDKKHNKALNLTPFQTRVEGLVSRIWKAYRAHAMTEFRGLPGPIKDKLKKTAREQALQTALAEVYGTDEILTMMKLFCIDKFRTNRKNLLQALYAPGEERHLEFSLSGLRGQTLTKDYLKRLVKHLKFESILICVSLPSLIFETDPVENGFPISQANSNARSGANYAGERRSEAVVANAKTNEAMMNGKGRRDLVSVFQWLRENHVRTIKRVVVIDDSDRPHSDDAIEQALMNLDVEIWDWKKPDICSDVIYSVAPNVREVSLYWSGNAATMLGWYSNEGFANREKFRKLQKILLYYDMGLESKQRVENQIKRFRERINHSEPAQLPNGKLTNGNLTNGGPTHEPHQPDTENHQNPDGDYGMVERLPAPVQTSPTTETTTEITNITIIDAEDPGFRSFRSSFKTIGTKSSQNDNKWMQDIQPICKFIRSIKDSNEADDDKTVKIAIIDDGIDACLDRFDGKIVSGASFCSQNGLDDSTVPYFVSTSDQHGTIMAAFILRIFPRARLYVAKLDERSGGVHGKRHITARSAADAIEWAIRCNVDIISMSWTIEKSSKSSEEISGLTSALNNAKQKGILMLCAASDQGNSTHLFCFPAASHHCVRVGASTGTGERCDWVHKEDYDILLPGENVPLNLSLDRLPTEHSGSSVATAIASGLCGALLYLARYALDKNKWEALKLTESNEMLTMLRFLGSYGPANSKFPLADQLAFLRNKDAQRTRDKAEVDKRLKDFFKQFEEYSVKAKKG</sequence>
<comment type="caution">
    <text evidence="4">Lacks conserved residue(s) required for the propagation of feature annotation.</text>
</comment>
<accession>A0ABR0GAX8</accession>
<evidence type="ECO:0000256" key="1">
    <source>
        <dbReference type="ARBA" id="ARBA00011073"/>
    </source>
</evidence>
<dbReference type="GeneID" id="87907587"/>
<dbReference type="RefSeq" id="XP_062741879.1">
    <property type="nucleotide sequence ID" value="XM_062887680.1"/>
</dbReference>
<evidence type="ECO:0000256" key="5">
    <source>
        <dbReference type="SAM" id="MobiDB-lite"/>
    </source>
</evidence>
<evidence type="ECO:0000256" key="2">
    <source>
        <dbReference type="ARBA" id="ARBA00022670"/>
    </source>
</evidence>
<evidence type="ECO:0000256" key="3">
    <source>
        <dbReference type="ARBA" id="ARBA00022825"/>
    </source>
</evidence>
<dbReference type="PANTHER" id="PTHR43806:SF58">
    <property type="entry name" value="ALKALINE PROTEASE 1-RELATED"/>
    <property type="match status" value="1"/>
</dbReference>
<dbReference type="InterPro" id="IPR050131">
    <property type="entry name" value="Peptidase_S8_subtilisin-like"/>
</dbReference>
<dbReference type="SUPFAM" id="SSF52743">
    <property type="entry name" value="Subtilisin-like"/>
    <property type="match status" value="1"/>
</dbReference>
<dbReference type="InterPro" id="IPR036770">
    <property type="entry name" value="Ankyrin_rpt-contain_sf"/>
</dbReference>
<dbReference type="CDD" id="cd07491">
    <property type="entry name" value="Peptidases_S8_7"/>
    <property type="match status" value="1"/>
</dbReference>
<gene>
    <name evidence="7" type="ORF">QC762_207710</name>
</gene>
<evidence type="ECO:0000313" key="7">
    <source>
        <dbReference type="EMBL" id="KAK4652904.1"/>
    </source>
</evidence>
<feature type="region of interest" description="Disordered" evidence="5">
    <location>
        <begin position="1"/>
        <end position="29"/>
    </location>
</feature>
<keyword evidence="8" id="KW-1185">Reference proteome</keyword>
<comment type="caution">
    <text evidence="7">The sequence shown here is derived from an EMBL/GenBank/DDBJ whole genome shotgun (WGS) entry which is preliminary data.</text>
</comment>
<name>A0ABR0GAX8_9PEZI</name>
<feature type="domain" description="Peptidase S8/S53" evidence="6">
    <location>
        <begin position="746"/>
        <end position="968"/>
    </location>
</feature>
<dbReference type="Pfam" id="PF00082">
    <property type="entry name" value="Peptidase_S8"/>
    <property type="match status" value="1"/>
</dbReference>
<keyword evidence="3" id="KW-0378">Hydrolase</keyword>
<evidence type="ECO:0000256" key="4">
    <source>
        <dbReference type="PROSITE-ProRule" id="PRU01240"/>
    </source>
</evidence>
<evidence type="ECO:0000259" key="6">
    <source>
        <dbReference type="Pfam" id="PF00082"/>
    </source>
</evidence>
<dbReference type="EMBL" id="JAFFHA010000007">
    <property type="protein sequence ID" value="KAK4652904.1"/>
    <property type="molecule type" value="Genomic_DNA"/>
</dbReference>
<organism evidence="7 8">
    <name type="scientific">Podospora pseudocomata</name>
    <dbReference type="NCBI Taxonomy" id="2093779"/>
    <lineage>
        <taxon>Eukaryota</taxon>
        <taxon>Fungi</taxon>
        <taxon>Dikarya</taxon>
        <taxon>Ascomycota</taxon>
        <taxon>Pezizomycotina</taxon>
        <taxon>Sordariomycetes</taxon>
        <taxon>Sordariomycetidae</taxon>
        <taxon>Sordariales</taxon>
        <taxon>Podosporaceae</taxon>
        <taxon>Podospora</taxon>
    </lineage>
</organism>
<evidence type="ECO:0000313" key="8">
    <source>
        <dbReference type="Proteomes" id="UP001323405"/>
    </source>
</evidence>
<dbReference type="PROSITE" id="PS51892">
    <property type="entry name" value="SUBTILASE"/>
    <property type="match status" value="1"/>
</dbReference>
<dbReference type="InterPro" id="IPR036852">
    <property type="entry name" value="Peptidase_S8/S53_dom_sf"/>
</dbReference>
<dbReference type="Proteomes" id="UP001323405">
    <property type="component" value="Unassembled WGS sequence"/>
</dbReference>
<protein>
    <recommendedName>
        <fullName evidence="6">Peptidase S8/S53 domain-containing protein</fullName>
    </recommendedName>
</protein>